<comment type="caution">
    <text evidence="3">The sequence shown here is derived from an EMBL/GenBank/DDBJ whole genome shotgun (WGS) entry which is preliminary data.</text>
</comment>
<evidence type="ECO:0000259" key="2">
    <source>
        <dbReference type="Pfam" id="PF23635"/>
    </source>
</evidence>
<dbReference type="Gene3D" id="1.20.1280.50">
    <property type="match status" value="1"/>
</dbReference>
<dbReference type="PANTHER" id="PTHR32133">
    <property type="entry name" value="OS07G0120400 PROTEIN"/>
    <property type="match status" value="1"/>
</dbReference>
<reference evidence="3" key="1">
    <citation type="submission" date="2023-07" db="EMBL/GenBank/DDBJ databases">
        <title>A chromosome-level genome assembly of Lolium multiflorum.</title>
        <authorList>
            <person name="Chen Y."/>
            <person name="Copetti D."/>
            <person name="Kolliker R."/>
            <person name="Studer B."/>
        </authorList>
    </citation>
    <scope>NUCLEOTIDE SEQUENCE</scope>
    <source>
        <strain evidence="3">02402/16</strain>
        <tissue evidence="3">Leaf</tissue>
    </source>
</reference>
<proteinExistence type="predicted"/>
<accession>A0AAD8TGE0</accession>
<name>A0AAD8TGE0_LOLMU</name>
<sequence>MSAPSLMEDLVEQILLRLPPEDPGCLVRASLVCKPWRRLLAGPAFRRRYRDFHRRPRLLGFLQIVQGDQPYYSRFVPTSIFCPAEPDLPDWLVADCRHGRALFVTTNPDVEGTLDLVVWDPMTDDYRLVPQPSLEPEDYMEYTAAVLCATEGCHHCGCEGGPFRVAFLSTENGVTSARLYSSETDTWSELTSVHHHKANVNFAASVLVGDALYFRGIRNHIIEYQLRTSCLSVLQPLAMYSGRLMTGEDAELGFAAVEGTILTLWSREADPKGVEAWTQLRVIELKALLPDYELSDSYMGLQHTWLPVASVLGFAEGTDVIFVGTFASIYMIELKSGRVRKVLDEFGRVYPYMSFYIPAMEAVSTTEQPKGSVY</sequence>
<protein>
    <recommendedName>
        <fullName evidence="5">F-box domain-containing protein</fullName>
    </recommendedName>
</protein>
<evidence type="ECO:0000259" key="1">
    <source>
        <dbReference type="Pfam" id="PF00646"/>
    </source>
</evidence>
<feature type="domain" description="F-box protein AT5G49610-like beta-propeller" evidence="2">
    <location>
        <begin position="93"/>
        <end position="358"/>
    </location>
</feature>
<dbReference type="EMBL" id="JAUUTY010000002">
    <property type="protein sequence ID" value="KAK1681131.1"/>
    <property type="molecule type" value="Genomic_DNA"/>
</dbReference>
<dbReference type="InterPro" id="IPR001810">
    <property type="entry name" value="F-box_dom"/>
</dbReference>
<dbReference type="Proteomes" id="UP001231189">
    <property type="component" value="Unassembled WGS sequence"/>
</dbReference>
<dbReference type="Pfam" id="PF00646">
    <property type="entry name" value="F-box"/>
    <property type="match status" value="1"/>
</dbReference>
<keyword evidence="4" id="KW-1185">Reference proteome</keyword>
<gene>
    <name evidence="3" type="ORF">QYE76_041979</name>
</gene>
<organism evidence="3 4">
    <name type="scientific">Lolium multiflorum</name>
    <name type="common">Italian ryegrass</name>
    <name type="synonym">Lolium perenne subsp. multiflorum</name>
    <dbReference type="NCBI Taxonomy" id="4521"/>
    <lineage>
        <taxon>Eukaryota</taxon>
        <taxon>Viridiplantae</taxon>
        <taxon>Streptophyta</taxon>
        <taxon>Embryophyta</taxon>
        <taxon>Tracheophyta</taxon>
        <taxon>Spermatophyta</taxon>
        <taxon>Magnoliopsida</taxon>
        <taxon>Liliopsida</taxon>
        <taxon>Poales</taxon>
        <taxon>Poaceae</taxon>
        <taxon>BOP clade</taxon>
        <taxon>Pooideae</taxon>
        <taxon>Poodae</taxon>
        <taxon>Poeae</taxon>
        <taxon>Poeae Chloroplast Group 2 (Poeae type)</taxon>
        <taxon>Loliodinae</taxon>
        <taxon>Loliinae</taxon>
        <taxon>Lolium</taxon>
    </lineage>
</organism>
<evidence type="ECO:0000313" key="4">
    <source>
        <dbReference type="Proteomes" id="UP001231189"/>
    </source>
</evidence>
<evidence type="ECO:0008006" key="5">
    <source>
        <dbReference type="Google" id="ProtNLM"/>
    </source>
</evidence>
<dbReference type="Pfam" id="PF23635">
    <property type="entry name" value="Beta-prop_AT5G49610-like"/>
    <property type="match status" value="1"/>
</dbReference>
<evidence type="ECO:0000313" key="3">
    <source>
        <dbReference type="EMBL" id="KAK1681131.1"/>
    </source>
</evidence>
<feature type="domain" description="F-box" evidence="1">
    <location>
        <begin position="8"/>
        <end position="46"/>
    </location>
</feature>
<dbReference type="SUPFAM" id="SSF81383">
    <property type="entry name" value="F-box domain"/>
    <property type="match status" value="1"/>
</dbReference>
<dbReference type="InterPro" id="IPR036047">
    <property type="entry name" value="F-box-like_dom_sf"/>
</dbReference>
<dbReference type="InterPro" id="IPR056594">
    <property type="entry name" value="AT5G49610-like_b-prop"/>
</dbReference>
<dbReference type="AlphaFoldDB" id="A0AAD8TGE0"/>
<dbReference type="PANTHER" id="PTHR32133:SF318">
    <property type="entry name" value="GENOME ASSEMBLY, CHROMOSOME: II"/>
    <property type="match status" value="1"/>
</dbReference>